<keyword evidence="8" id="KW-1185">Reference proteome</keyword>
<accession>A0A5A9XPQ1</accession>
<proteinExistence type="inferred from homology"/>
<evidence type="ECO:0000256" key="1">
    <source>
        <dbReference type="ARBA" id="ARBA00004167"/>
    </source>
</evidence>
<comment type="similarity">
    <text evidence="2">Belongs to the LemA family.</text>
</comment>
<reference evidence="7 8" key="1">
    <citation type="submission" date="2019-04" db="EMBL/GenBank/DDBJ databases">
        <title>Geobacter ruber sp. nov., ferric-reducing bacteria isolated from paddy soil.</title>
        <authorList>
            <person name="Xu Z."/>
            <person name="Masuda Y."/>
            <person name="Itoh H."/>
            <person name="Senoo K."/>
        </authorList>
    </citation>
    <scope>NUCLEOTIDE SEQUENCE [LARGE SCALE GENOMIC DNA]</scope>
    <source>
        <strain evidence="7 8">Red88</strain>
    </source>
</reference>
<evidence type="ECO:0000256" key="2">
    <source>
        <dbReference type="ARBA" id="ARBA00008854"/>
    </source>
</evidence>
<dbReference type="InterPro" id="IPR023353">
    <property type="entry name" value="LemA-like_dom_sf"/>
</dbReference>
<comment type="subcellular location">
    <subcellularLocation>
        <location evidence="1">Membrane</location>
        <topology evidence="1">Single-pass membrane protein</topology>
    </subcellularLocation>
</comment>
<dbReference type="PANTHER" id="PTHR34478:SF2">
    <property type="entry name" value="MEMBRANE PROTEIN"/>
    <property type="match status" value="1"/>
</dbReference>
<dbReference type="AlphaFoldDB" id="A0A5A9XPQ1"/>
<dbReference type="Proteomes" id="UP000324298">
    <property type="component" value="Unassembled WGS sequence"/>
</dbReference>
<organism evidence="7 8">
    <name type="scientific">Oryzomonas rubra</name>
    <dbReference type="NCBI Taxonomy" id="2509454"/>
    <lineage>
        <taxon>Bacteria</taxon>
        <taxon>Pseudomonadati</taxon>
        <taxon>Thermodesulfobacteriota</taxon>
        <taxon>Desulfuromonadia</taxon>
        <taxon>Geobacterales</taxon>
        <taxon>Geobacteraceae</taxon>
        <taxon>Oryzomonas</taxon>
    </lineage>
</organism>
<dbReference type="GO" id="GO:0016020">
    <property type="term" value="C:membrane"/>
    <property type="evidence" value="ECO:0007669"/>
    <property type="project" value="UniProtKB-SubCell"/>
</dbReference>
<evidence type="ECO:0000256" key="6">
    <source>
        <dbReference type="SAM" id="Phobius"/>
    </source>
</evidence>
<keyword evidence="5 6" id="KW-0472">Membrane</keyword>
<dbReference type="Gene3D" id="1.20.1440.20">
    <property type="entry name" value="LemA-like domain"/>
    <property type="match status" value="1"/>
</dbReference>
<sequence>MANELDELTGQVNGEGRDVNVIYKQIRVEVGTDSKIFEVALWTVGPIIGLFLLLTSFLPRSEAIIFIVLGILPGVIFIFMKVNALAYLRKLEQRIQADASQIDNYLEQRVMILQNVVGLIEKSIDLDKDVMKTVAAYRGGQSPASDLQRNETSGQLDGVFSRINVAFESYPDLKAQAVLADAMRQNSYLQKEITAARTLYNDTLSIWNQDIFAWPTKQIVAAKAGYTTRIPFTASTETKVTARGKFF</sequence>
<keyword evidence="4 6" id="KW-1133">Transmembrane helix</keyword>
<dbReference type="EMBL" id="SRSD01000002">
    <property type="protein sequence ID" value="KAA0894228.1"/>
    <property type="molecule type" value="Genomic_DNA"/>
</dbReference>
<feature type="transmembrane region" description="Helical" evidence="6">
    <location>
        <begin position="39"/>
        <end position="58"/>
    </location>
</feature>
<dbReference type="Pfam" id="PF04011">
    <property type="entry name" value="LemA"/>
    <property type="match status" value="1"/>
</dbReference>
<dbReference type="SUPFAM" id="SSF140478">
    <property type="entry name" value="LemA-like"/>
    <property type="match status" value="1"/>
</dbReference>
<dbReference type="OrthoDB" id="9804152at2"/>
<dbReference type="RefSeq" id="WP_149306385.1">
    <property type="nucleotide sequence ID" value="NZ_SRSD01000002.1"/>
</dbReference>
<protein>
    <submittedName>
        <fullName evidence="7">LemA family protein</fullName>
    </submittedName>
</protein>
<dbReference type="InterPro" id="IPR007156">
    <property type="entry name" value="MamQ_LemA"/>
</dbReference>
<evidence type="ECO:0000256" key="4">
    <source>
        <dbReference type="ARBA" id="ARBA00022989"/>
    </source>
</evidence>
<evidence type="ECO:0000313" key="7">
    <source>
        <dbReference type="EMBL" id="KAA0894228.1"/>
    </source>
</evidence>
<comment type="caution">
    <text evidence="7">The sequence shown here is derived from an EMBL/GenBank/DDBJ whole genome shotgun (WGS) entry which is preliminary data.</text>
</comment>
<gene>
    <name evidence="7" type="ORF">ET418_04540</name>
</gene>
<keyword evidence="3 6" id="KW-0812">Transmembrane</keyword>
<evidence type="ECO:0000256" key="3">
    <source>
        <dbReference type="ARBA" id="ARBA00022692"/>
    </source>
</evidence>
<name>A0A5A9XPQ1_9BACT</name>
<evidence type="ECO:0000256" key="5">
    <source>
        <dbReference type="ARBA" id="ARBA00023136"/>
    </source>
</evidence>
<feature type="transmembrane region" description="Helical" evidence="6">
    <location>
        <begin position="64"/>
        <end position="88"/>
    </location>
</feature>
<dbReference type="PANTHER" id="PTHR34478">
    <property type="entry name" value="PROTEIN LEMA"/>
    <property type="match status" value="1"/>
</dbReference>
<evidence type="ECO:0000313" key="8">
    <source>
        <dbReference type="Proteomes" id="UP000324298"/>
    </source>
</evidence>